<dbReference type="Proteomes" id="UP000813461">
    <property type="component" value="Unassembled WGS sequence"/>
</dbReference>
<comment type="caution">
    <text evidence="1">The sequence shown here is derived from an EMBL/GenBank/DDBJ whole genome shotgun (WGS) entry which is preliminary data.</text>
</comment>
<gene>
    <name evidence="1" type="ORF">FB567DRAFT_214666</name>
</gene>
<sequence>MACAHGRKCVSNSWQNDGTGRCRGKCAQTFRPPTDVTSPCNDGPWRETTRECPSASRLESRVNGDSTMNNCCQTLTLMQHTLHRDGVLSEERHLAQSSVFRAVPTVRQDAPDCWNRQKPSRPSYHARLYQLRAAPLLRLPHSATPASAEDLGACSGDISGSYRKCYKVMDWTATIPCSVLAAPGSIVLRVAQASIRCLARRSLSDVPLMLSPPSKIHRPSLPLTDFLEQCARTTMRCRM</sequence>
<evidence type="ECO:0000313" key="1">
    <source>
        <dbReference type="EMBL" id="KAH7070824.1"/>
    </source>
</evidence>
<name>A0A8K0QV55_9PLEO</name>
<dbReference type="AlphaFoldDB" id="A0A8K0QV55"/>
<dbReference type="EMBL" id="JAGMVJ010000026">
    <property type="protein sequence ID" value="KAH7070824.1"/>
    <property type="molecule type" value="Genomic_DNA"/>
</dbReference>
<keyword evidence="2" id="KW-1185">Reference proteome</keyword>
<reference evidence="1" key="1">
    <citation type="journal article" date="2021" name="Nat. Commun.">
        <title>Genetic determinants of endophytism in the Arabidopsis root mycobiome.</title>
        <authorList>
            <person name="Mesny F."/>
            <person name="Miyauchi S."/>
            <person name="Thiergart T."/>
            <person name="Pickel B."/>
            <person name="Atanasova L."/>
            <person name="Karlsson M."/>
            <person name="Huettel B."/>
            <person name="Barry K.W."/>
            <person name="Haridas S."/>
            <person name="Chen C."/>
            <person name="Bauer D."/>
            <person name="Andreopoulos W."/>
            <person name="Pangilinan J."/>
            <person name="LaButti K."/>
            <person name="Riley R."/>
            <person name="Lipzen A."/>
            <person name="Clum A."/>
            <person name="Drula E."/>
            <person name="Henrissat B."/>
            <person name="Kohler A."/>
            <person name="Grigoriev I.V."/>
            <person name="Martin F.M."/>
            <person name="Hacquard S."/>
        </authorList>
    </citation>
    <scope>NUCLEOTIDE SEQUENCE</scope>
    <source>
        <strain evidence="1">MPI-SDFR-AT-0120</strain>
    </source>
</reference>
<proteinExistence type="predicted"/>
<organism evidence="1 2">
    <name type="scientific">Paraphoma chrysanthemicola</name>
    <dbReference type="NCBI Taxonomy" id="798071"/>
    <lineage>
        <taxon>Eukaryota</taxon>
        <taxon>Fungi</taxon>
        <taxon>Dikarya</taxon>
        <taxon>Ascomycota</taxon>
        <taxon>Pezizomycotina</taxon>
        <taxon>Dothideomycetes</taxon>
        <taxon>Pleosporomycetidae</taxon>
        <taxon>Pleosporales</taxon>
        <taxon>Pleosporineae</taxon>
        <taxon>Phaeosphaeriaceae</taxon>
        <taxon>Paraphoma</taxon>
    </lineage>
</organism>
<protein>
    <submittedName>
        <fullName evidence="1">Uncharacterized protein</fullName>
    </submittedName>
</protein>
<accession>A0A8K0QV55</accession>
<evidence type="ECO:0000313" key="2">
    <source>
        <dbReference type="Proteomes" id="UP000813461"/>
    </source>
</evidence>